<dbReference type="Proteomes" id="UP000299102">
    <property type="component" value="Unassembled WGS sequence"/>
</dbReference>
<evidence type="ECO:0000256" key="1">
    <source>
        <dbReference type="SAM" id="MobiDB-lite"/>
    </source>
</evidence>
<feature type="compositionally biased region" description="Polar residues" evidence="1">
    <location>
        <begin position="1"/>
        <end position="12"/>
    </location>
</feature>
<organism evidence="2 3">
    <name type="scientific">Eumeta variegata</name>
    <name type="common">Bagworm moth</name>
    <name type="synonym">Eumeta japonica</name>
    <dbReference type="NCBI Taxonomy" id="151549"/>
    <lineage>
        <taxon>Eukaryota</taxon>
        <taxon>Metazoa</taxon>
        <taxon>Ecdysozoa</taxon>
        <taxon>Arthropoda</taxon>
        <taxon>Hexapoda</taxon>
        <taxon>Insecta</taxon>
        <taxon>Pterygota</taxon>
        <taxon>Neoptera</taxon>
        <taxon>Endopterygota</taxon>
        <taxon>Lepidoptera</taxon>
        <taxon>Glossata</taxon>
        <taxon>Ditrysia</taxon>
        <taxon>Tineoidea</taxon>
        <taxon>Psychidae</taxon>
        <taxon>Oiketicinae</taxon>
        <taxon>Eumeta</taxon>
    </lineage>
</organism>
<comment type="caution">
    <text evidence="2">The sequence shown here is derived from an EMBL/GenBank/DDBJ whole genome shotgun (WGS) entry which is preliminary data.</text>
</comment>
<protein>
    <submittedName>
        <fullName evidence="2">Uncharacterized protein</fullName>
    </submittedName>
</protein>
<feature type="region of interest" description="Disordered" evidence="1">
    <location>
        <begin position="1"/>
        <end position="20"/>
    </location>
</feature>
<accession>A0A4C1ZDL5</accession>
<keyword evidence="3" id="KW-1185">Reference proteome</keyword>
<name>A0A4C1ZDL5_EUMVA</name>
<evidence type="ECO:0000313" key="2">
    <source>
        <dbReference type="EMBL" id="GBP86861.1"/>
    </source>
</evidence>
<proteinExistence type="predicted"/>
<sequence>MRHSDGSNTLMSPSGGAPNAPRRAFLSGGVLIWEVQFTSELFRALRTASVMGVGEFDRALKSDDVENRSFTCFDHPAPFKQTLPQSFYAYPVRGGDC</sequence>
<dbReference type="AlphaFoldDB" id="A0A4C1ZDL5"/>
<reference evidence="2 3" key="1">
    <citation type="journal article" date="2019" name="Commun. Biol.">
        <title>The bagworm genome reveals a unique fibroin gene that provides high tensile strength.</title>
        <authorList>
            <person name="Kono N."/>
            <person name="Nakamura H."/>
            <person name="Ohtoshi R."/>
            <person name="Tomita M."/>
            <person name="Numata K."/>
            <person name="Arakawa K."/>
        </authorList>
    </citation>
    <scope>NUCLEOTIDE SEQUENCE [LARGE SCALE GENOMIC DNA]</scope>
</reference>
<gene>
    <name evidence="2" type="ORF">EVAR_63785_1</name>
</gene>
<evidence type="ECO:0000313" key="3">
    <source>
        <dbReference type="Proteomes" id="UP000299102"/>
    </source>
</evidence>
<dbReference type="EMBL" id="BGZK01001821">
    <property type="protein sequence ID" value="GBP86861.1"/>
    <property type="molecule type" value="Genomic_DNA"/>
</dbReference>